<comment type="caution">
    <text evidence="1">The sequence shown here is derived from an EMBL/GenBank/DDBJ whole genome shotgun (WGS) entry which is preliminary data.</text>
</comment>
<dbReference type="AlphaFoldDB" id="A0AAN7Z176"/>
<evidence type="ECO:0000313" key="1">
    <source>
        <dbReference type="EMBL" id="KAK5625252.1"/>
    </source>
</evidence>
<evidence type="ECO:0008006" key="3">
    <source>
        <dbReference type="Google" id="ProtNLM"/>
    </source>
</evidence>
<evidence type="ECO:0000313" key="2">
    <source>
        <dbReference type="Proteomes" id="UP001305414"/>
    </source>
</evidence>
<organism evidence="1 2">
    <name type="scientific">Xylaria bambusicola</name>
    <dbReference type="NCBI Taxonomy" id="326684"/>
    <lineage>
        <taxon>Eukaryota</taxon>
        <taxon>Fungi</taxon>
        <taxon>Dikarya</taxon>
        <taxon>Ascomycota</taxon>
        <taxon>Pezizomycotina</taxon>
        <taxon>Sordariomycetes</taxon>
        <taxon>Xylariomycetidae</taxon>
        <taxon>Xylariales</taxon>
        <taxon>Xylariaceae</taxon>
        <taxon>Xylaria</taxon>
    </lineage>
</organism>
<accession>A0AAN7Z176</accession>
<protein>
    <recommendedName>
        <fullName evidence="3">Heterokaryon incompatibility domain-containing protein</fullName>
    </recommendedName>
</protein>
<name>A0AAN7Z176_9PEZI</name>
<gene>
    <name evidence="1" type="ORF">RRF57_000968</name>
</gene>
<dbReference type="Proteomes" id="UP001305414">
    <property type="component" value="Unassembled WGS sequence"/>
</dbReference>
<dbReference type="EMBL" id="JAWHQM010000002">
    <property type="protein sequence ID" value="KAK5625252.1"/>
    <property type="molecule type" value="Genomic_DNA"/>
</dbReference>
<proteinExistence type="predicted"/>
<sequence>MSPGIQQFLAWNQNQDVNKRLSSKRTPGPPPAASYLLSRRWFRRLWVLQEMCIPKDLVFWFREHQLTEQDLMAALDVVKSGLRDAT</sequence>
<keyword evidence="2" id="KW-1185">Reference proteome</keyword>
<reference evidence="1 2" key="1">
    <citation type="submission" date="2023-10" db="EMBL/GenBank/DDBJ databases">
        <title>Draft genome sequence of Xylaria bambusicola isolate GMP-LS, the root and basal stem rot pathogen of sugarcane in Indonesia.</title>
        <authorList>
            <person name="Selvaraj P."/>
            <person name="Muralishankar V."/>
            <person name="Muruganantham S."/>
            <person name="Sp S."/>
            <person name="Haryani S."/>
            <person name="Lau K.J.X."/>
            <person name="Naqvi N.I."/>
        </authorList>
    </citation>
    <scope>NUCLEOTIDE SEQUENCE [LARGE SCALE GENOMIC DNA]</scope>
    <source>
        <strain evidence="1">GMP-LS</strain>
    </source>
</reference>